<protein>
    <submittedName>
        <fullName evidence="2">Putative portal protein</fullName>
    </submittedName>
</protein>
<organism evidence="2">
    <name type="scientific">viral metagenome</name>
    <dbReference type="NCBI Taxonomy" id="1070528"/>
    <lineage>
        <taxon>unclassified sequences</taxon>
        <taxon>metagenomes</taxon>
        <taxon>organismal metagenomes</taxon>
    </lineage>
</organism>
<feature type="domain" description="Phage head morphogenesis" evidence="1">
    <location>
        <begin position="636"/>
        <end position="729"/>
    </location>
</feature>
<name>A0A6M3J435_9ZZZZ</name>
<proteinExistence type="predicted"/>
<reference evidence="2" key="1">
    <citation type="submission" date="2020-03" db="EMBL/GenBank/DDBJ databases">
        <title>The deep terrestrial virosphere.</title>
        <authorList>
            <person name="Holmfeldt K."/>
            <person name="Nilsson E."/>
            <person name="Simone D."/>
            <person name="Lopez-Fernandez M."/>
            <person name="Wu X."/>
            <person name="de Brujin I."/>
            <person name="Lundin D."/>
            <person name="Andersson A."/>
            <person name="Bertilsson S."/>
            <person name="Dopson M."/>
        </authorList>
    </citation>
    <scope>NUCLEOTIDE SEQUENCE</scope>
    <source>
        <strain evidence="3">MM415A00233</strain>
        <strain evidence="2">MM415B00478</strain>
    </source>
</reference>
<dbReference type="InterPro" id="IPR006528">
    <property type="entry name" value="Phage_head_morphogenesis_dom"/>
</dbReference>
<dbReference type="Pfam" id="PF04860">
    <property type="entry name" value="Phage_portal"/>
    <property type="match status" value="1"/>
</dbReference>
<gene>
    <name evidence="3" type="ORF">MM415A00233_0041</name>
    <name evidence="2" type="ORF">MM415B00478_0030</name>
</gene>
<dbReference type="AlphaFoldDB" id="A0A6M3J435"/>
<dbReference type="InterPro" id="IPR006944">
    <property type="entry name" value="Phage/GTA_portal"/>
</dbReference>
<dbReference type="EMBL" id="MT141523">
    <property type="protein sequence ID" value="QJA64633.1"/>
    <property type="molecule type" value="Genomic_DNA"/>
</dbReference>
<dbReference type="EMBL" id="MT142522">
    <property type="protein sequence ID" value="QJA84039.1"/>
    <property type="molecule type" value="Genomic_DNA"/>
</dbReference>
<accession>A0A6M3J435</accession>
<evidence type="ECO:0000259" key="1">
    <source>
        <dbReference type="Pfam" id="PF04233"/>
    </source>
</evidence>
<evidence type="ECO:0000313" key="2">
    <source>
        <dbReference type="EMBL" id="QJA64633.1"/>
    </source>
</evidence>
<evidence type="ECO:0000313" key="3">
    <source>
        <dbReference type="EMBL" id="QJA84039.1"/>
    </source>
</evidence>
<dbReference type="Pfam" id="PF04233">
    <property type="entry name" value="Phage_Mu_F"/>
    <property type="match status" value="1"/>
</dbReference>
<sequence length="735" mass="83338">MPFWDTWLDRQVTRLGYTKAQGPGIATIWAGEAPLGNLDSYRQDMDQDQWEKLAITCSWVYACIDVIAKQAAAAKLEVFEMVGEELEAVSAHPFEAVMRQPNRFMGRQFFKRYLFTWWLLRGEAYWWPVRDQTGVSLSQFWPIPSNRIQPVPDREQYIKGYLYKPKTGSDGTLLSADTTCFHRLPNPFDYHRGMSPISAYGTQLKTDKAMREWNLNTFDKGSPLKLLVSVPEQLSTPNFERFVTEIREEFDEGNRVLFGRGNEISAKEFGMSAEDMEFLAGREFTREEIGMIYGIPAGFWAKDSNRANAEAARATMIEMAVWPLLLQFAEDITAQVVQPLYGEQYVVQPEDIRPRDRALQIQEEQHERVLLSFNQARQKAGEDEYSGPLSDLISELPFPLATDPQFIIALMNFNRPQTEPPAAMPEVEPPEVPEIEDESVDAEAPEKAAVADVVQKAMREDLRRWESIARRRIRDGQRPADYEFVSQYIPKGLKARVQSLLGEVESEDDVHALFRFTKAVDLSDVETRIRARVEGILSGWIAKFIAAIQGGVPVDYAAFQGDLQAALMPEMMTVVTEQWLRTAMEIGVEFDSAEVGSLAAAWAREYTFDLVKGLTETTQKVVQQATSAFMDTPGMTREDLEALLMPAFGEYRASMIAVTETTRAYAMSQNLYQKLIKDKAGIDMMRIWRTNRDEKTCPICSPLDGQPERVWGGDFSEGPPAHVNCRCSLTLTIGD</sequence>